<dbReference type="RefSeq" id="WP_100898981.1">
    <property type="nucleotide sequence ID" value="NZ_CAWNNC010000001.1"/>
</dbReference>
<protein>
    <submittedName>
        <fullName evidence="2">Putative transposase YdaD</fullName>
    </submittedName>
</protein>
<gene>
    <name evidence="2" type="ORF">COO91_03249</name>
</gene>
<keyword evidence="1" id="KW-0175">Coiled coil</keyword>
<evidence type="ECO:0000313" key="2">
    <source>
        <dbReference type="EMBL" id="AUB37311.1"/>
    </source>
</evidence>
<dbReference type="OrthoDB" id="468313at2"/>
<dbReference type="KEGG" id="nfl:COO91_03249"/>
<dbReference type="PANTHER" id="PTHR35586">
    <property type="entry name" value="SLL1691 PROTEIN"/>
    <property type="match status" value="1"/>
</dbReference>
<dbReference type="NCBIfam" id="TIGR01784">
    <property type="entry name" value="T_den_put_tspse"/>
    <property type="match status" value="1"/>
</dbReference>
<dbReference type="PANTHER" id="PTHR35586:SF2">
    <property type="entry name" value="SLL1542 PROTEIN"/>
    <property type="match status" value="1"/>
</dbReference>
<dbReference type="InterPro" id="IPR022573">
    <property type="entry name" value="DUF2887"/>
</dbReference>
<dbReference type="EMBL" id="CP024785">
    <property type="protein sequence ID" value="AUB37311.1"/>
    <property type="molecule type" value="Genomic_DNA"/>
</dbReference>
<reference evidence="2 3" key="1">
    <citation type="submission" date="2017-11" db="EMBL/GenBank/DDBJ databases">
        <title>Complete genome of a free-living desiccation-tolerant cyanobacterium and its photosynthetic adaptation to extreme terrestrial habitat.</title>
        <authorList>
            <person name="Shang J."/>
        </authorList>
    </citation>
    <scope>NUCLEOTIDE SEQUENCE [LARGE SCALE GENOMIC DNA]</scope>
    <source>
        <strain evidence="2 3">CCNUN1</strain>
    </source>
</reference>
<keyword evidence="3" id="KW-1185">Reference proteome</keyword>
<evidence type="ECO:0000313" key="3">
    <source>
        <dbReference type="Proteomes" id="UP000232003"/>
    </source>
</evidence>
<dbReference type="Proteomes" id="UP000232003">
    <property type="component" value="Chromosome"/>
</dbReference>
<name>A0A2K8SPF5_9NOSO</name>
<evidence type="ECO:0000256" key="1">
    <source>
        <dbReference type="SAM" id="Coils"/>
    </source>
</evidence>
<dbReference type="InterPro" id="IPR010106">
    <property type="entry name" value="RpnA"/>
</dbReference>
<dbReference type="AlphaFoldDB" id="A0A2K8SPF5"/>
<dbReference type="Pfam" id="PF11103">
    <property type="entry name" value="DUF2887"/>
    <property type="match status" value="1"/>
</dbReference>
<proteinExistence type="predicted"/>
<organism evidence="2 3">
    <name type="scientific">Nostoc flagelliforme CCNUN1</name>
    <dbReference type="NCBI Taxonomy" id="2038116"/>
    <lineage>
        <taxon>Bacteria</taxon>
        <taxon>Bacillati</taxon>
        <taxon>Cyanobacteriota</taxon>
        <taxon>Cyanophyceae</taxon>
        <taxon>Nostocales</taxon>
        <taxon>Nostocaceae</taxon>
        <taxon>Nostoc</taxon>
    </lineage>
</organism>
<accession>A0A2K8SPF5</accession>
<feature type="coiled-coil region" evidence="1">
    <location>
        <begin position="149"/>
        <end position="176"/>
    </location>
</feature>
<sequence length="284" mass="33129">MKRDTIYYQIFKRFPWLIFELVDYRIEQAQNYRFESIEVKETAFRIDGVFLPPEGATPRIIFFAEVQFQKDEALYHRFFTESMMYLNRNQSQYDDWYCVVFFPSRSLEPSDTRTHRLFLNSDQVQRIYLDELNTSNQQSIGINLMQLTIASEKAIAQQAKQLIKQVQLESKDALTKNEIIDIITTIAVYKFSSLSREEVEAMLGLTLEQTRVYQEAKAEGREEQKAEMLLEQTRIYQEAKAEGREEILKATVPLLLKTGMSVEQIAQQLNVDLESVQSAAQQGA</sequence>